<feature type="compositionally biased region" description="Basic and acidic residues" evidence="1">
    <location>
        <begin position="1276"/>
        <end position="1300"/>
    </location>
</feature>
<dbReference type="GO" id="GO:0035556">
    <property type="term" value="P:intracellular signal transduction"/>
    <property type="evidence" value="ECO:0007669"/>
    <property type="project" value="InterPro"/>
</dbReference>
<proteinExistence type="predicted"/>
<dbReference type="PRINTS" id="PR01301">
    <property type="entry name" value="RGSPROTEIN"/>
</dbReference>
<feature type="region of interest" description="Disordered" evidence="1">
    <location>
        <begin position="352"/>
        <end position="374"/>
    </location>
</feature>
<reference evidence="3" key="1">
    <citation type="journal article" date="2014" name="Genome Biol.">
        <title>Genome analysis of a major urban malaria vector mosquito, Anopheles stephensi.</title>
        <authorList>
            <person name="Jiang X."/>
            <person name="Peery A."/>
            <person name="Hall A.B."/>
            <person name="Sharma A."/>
            <person name="Chen X.G."/>
            <person name="Waterhouse R.M."/>
            <person name="Komissarov A."/>
            <person name="Riehle M.M."/>
            <person name="Shouche Y."/>
            <person name="Sharakhova M.V."/>
            <person name="Lawson D."/>
            <person name="Pakpour N."/>
            <person name="Arensburger P."/>
            <person name="Davidson V.L."/>
            <person name="Eiglmeier K."/>
            <person name="Emrich S."/>
            <person name="George P."/>
            <person name="Kennedy R.C."/>
            <person name="Mane S.P."/>
            <person name="Maslen G."/>
            <person name="Oringanje C."/>
            <person name="Qi Y."/>
            <person name="Settlage R."/>
            <person name="Tojo M."/>
            <person name="Tubio J.M."/>
            <person name="Unger M.F."/>
            <person name="Wang B."/>
            <person name="Vernick K.D."/>
            <person name="Ribeiro J.M."/>
            <person name="James A.A."/>
            <person name="Michel K."/>
            <person name="Riehle M.A."/>
            <person name="Luckhart S."/>
            <person name="Sharakhov I.V."/>
            <person name="Tu Z."/>
        </authorList>
    </citation>
    <scope>NUCLEOTIDE SEQUENCE [LARGE SCALE GENOMIC DNA]</scope>
    <source>
        <strain evidence="3">Indian</strain>
    </source>
</reference>
<dbReference type="GO" id="GO:0043005">
    <property type="term" value="C:neuron projection"/>
    <property type="evidence" value="ECO:0007669"/>
    <property type="project" value="TreeGrafter"/>
</dbReference>
<dbReference type="Gene3D" id="1.10.167.10">
    <property type="entry name" value="Regulator of G-protein Signalling 4, domain 2"/>
    <property type="match status" value="1"/>
</dbReference>
<dbReference type="Proteomes" id="UP000076408">
    <property type="component" value="Unassembled WGS sequence"/>
</dbReference>
<dbReference type="CDD" id="cd04450">
    <property type="entry name" value="DEP_RGS7-like"/>
    <property type="match status" value="1"/>
</dbReference>
<dbReference type="PANTHER" id="PTHR45746">
    <property type="entry name" value="LP21163P"/>
    <property type="match status" value="1"/>
</dbReference>
<feature type="compositionally biased region" description="Basic and acidic residues" evidence="1">
    <location>
        <begin position="1068"/>
        <end position="1090"/>
    </location>
</feature>
<feature type="region of interest" description="Disordered" evidence="1">
    <location>
        <begin position="1106"/>
        <end position="1138"/>
    </location>
</feature>
<reference evidence="2" key="2">
    <citation type="submission" date="2020-05" db="UniProtKB">
        <authorList>
            <consortium name="EnsemblMetazoa"/>
        </authorList>
    </citation>
    <scope>IDENTIFICATION</scope>
    <source>
        <strain evidence="2">Indian</strain>
    </source>
</reference>
<feature type="region of interest" description="Disordered" evidence="1">
    <location>
        <begin position="1068"/>
        <end position="1091"/>
    </location>
</feature>
<dbReference type="InterPro" id="IPR044926">
    <property type="entry name" value="RGS_subdomain_2"/>
</dbReference>
<evidence type="ECO:0000256" key="1">
    <source>
        <dbReference type="SAM" id="MobiDB-lite"/>
    </source>
</evidence>
<organism evidence="2 3">
    <name type="scientific">Anopheles stephensi</name>
    <name type="common">Indo-Pakistan malaria mosquito</name>
    <dbReference type="NCBI Taxonomy" id="30069"/>
    <lineage>
        <taxon>Eukaryota</taxon>
        <taxon>Metazoa</taxon>
        <taxon>Ecdysozoa</taxon>
        <taxon>Arthropoda</taxon>
        <taxon>Hexapoda</taxon>
        <taxon>Insecta</taxon>
        <taxon>Pterygota</taxon>
        <taxon>Neoptera</taxon>
        <taxon>Endopterygota</taxon>
        <taxon>Diptera</taxon>
        <taxon>Nematocera</taxon>
        <taxon>Culicoidea</taxon>
        <taxon>Culicidae</taxon>
        <taxon>Anophelinae</taxon>
        <taxon>Anopheles</taxon>
    </lineage>
</organism>
<dbReference type="STRING" id="30069.A0A182XY08"/>
<dbReference type="Gene3D" id="4.10.260.10">
    <property type="entry name" value="Transducin (heterotrimeric G protein), gamma chain"/>
    <property type="match status" value="1"/>
</dbReference>
<dbReference type="Gene3D" id="1.10.10.10">
    <property type="entry name" value="Winged helix-like DNA-binding domain superfamily/Winged helix DNA-binding domain"/>
    <property type="match status" value="2"/>
</dbReference>
<feature type="region of interest" description="Disordered" evidence="1">
    <location>
        <begin position="1224"/>
        <end position="1315"/>
    </location>
</feature>
<feature type="compositionally biased region" description="Basic and acidic residues" evidence="1">
    <location>
        <begin position="902"/>
        <end position="918"/>
    </location>
</feature>
<accession>A0A182XY08</accession>
<dbReference type="Gene3D" id="1.10.1240.60">
    <property type="match status" value="1"/>
</dbReference>
<feature type="region of interest" description="Disordered" evidence="1">
    <location>
        <begin position="109"/>
        <end position="139"/>
    </location>
</feature>
<dbReference type="GO" id="GO:0008277">
    <property type="term" value="P:regulation of G protein-coupled receptor signaling pathway"/>
    <property type="evidence" value="ECO:0007669"/>
    <property type="project" value="InterPro"/>
</dbReference>
<keyword evidence="3" id="KW-1185">Reference proteome</keyword>
<dbReference type="Pfam" id="PF00615">
    <property type="entry name" value="RGS"/>
    <property type="match status" value="1"/>
</dbReference>
<dbReference type="PANTHER" id="PTHR45746:SF5">
    <property type="entry name" value="REGULATOR OF G-PROTEIN SIGNALING 7"/>
    <property type="match status" value="1"/>
</dbReference>
<dbReference type="InterPro" id="IPR034483">
    <property type="entry name" value="RGS_Egl-10"/>
</dbReference>
<dbReference type="OMA" id="FCMRANS"/>
<dbReference type="GO" id="GO:0007186">
    <property type="term" value="P:G protein-coupled receptor signaling pathway"/>
    <property type="evidence" value="ECO:0007669"/>
    <property type="project" value="InterPro"/>
</dbReference>
<dbReference type="InterPro" id="IPR036390">
    <property type="entry name" value="WH_DNA-bd_sf"/>
</dbReference>
<feature type="compositionally biased region" description="Polar residues" evidence="1">
    <location>
        <begin position="1026"/>
        <end position="1043"/>
    </location>
</feature>
<dbReference type="Pfam" id="PF00610">
    <property type="entry name" value="DEP"/>
    <property type="match status" value="1"/>
</dbReference>
<name>A0A182XY08_ANOST</name>
<dbReference type="SMART" id="SM00049">
    <property type="entry name" value="DEP"/>
    <property type="match status" value="1"/>
</dbReference>
<dbReference type="CDD" id="cd08705">
    <property type="entry name" value="RGS_R7-like"/>
    <property type="match status" value="1"/>
</dbReference>
<dbReference type="GO" id="GO:0005886">
    <property type="term" value="C:plasma membrane"/>
    <property type="evidence" value="ECO:0007669"/>
    <property type="project" value="TreeGrafter"/>
</dbReference>
<dbReference type="VEuPathDB" id="VectorBase:ASTEI20_046050"/>
<protein>
    <submittedName>
        <fullName evidence="2">Uncharacterized protein</fullName>
    </submittedName>
</protein>
<dbReference type="InterPro" id="IPR047016">
    <property type="entry name" value="RGS6/7/9/11"/>
</dbReference>
<dbReference type="InterPro" id="IPR036305">
    <property type="entry name" value="RGS_sf"/>
</dbReference>
<dbReference type="InterPro" id="IPR047017">
    <property type="entry name" value="RGS6/7/9/11_DHEX_sf"/>
</dbReference>
<dbReference type="PROSITE" id="PS50132">
    <property type="entry name" value="RGS"/>
    <property type="match status" value="1"/>
</dbReference>
<dbReference type="CDD" id="cd00068">
    <property type="entry name" value="GGL"/>
    <property type="match status" value="1"/>
</dbReference>
<evidence type="ECO:0000313" key="2">
    <source>
        <dbReference type="EnsemblMetazoa" id="ASTEI01094-PA"/>
    </source>
</evidence>
<feature type="compositionally biased region" description="Low complexity" evidence="1">
    <location>
        <begin position="1228"/>
        <end position="1245"/>
    </location>
</feature>
<dbReference type="GO" id="GO:0005737">
    <property type="term" value="C:cytoplasm"/>
    <property type="evidence" value="ECO:0007669"/>
    <property type="project" value="TreeGrafter"/>
</dbReference>
<dbReference type="InterPro" id="IPR015898">
    <property type="entry name" value="G-protein_gamma-like_dom"/>
</dbReference>
<dbReference type="SUPFAM" id="SSF48670">
    <property type="entry name" value="Transducin (heterotrimeric G protein), gamma chain"/>
    <property type="match status" value="1"/>
</dbReference>
<dbReference type="SMART" id="SM00315">
    <property type="entry name" value="RGS"/>
    <property type="match status" value="1"/>
</dbReference>
<sequence length="1328" mass="144562">MAMDPPDVVLSPEREAVGSSSKTTPAALLQLQHRAHPQTPPAAFHLAGDGHQRSVVLLQQSSTTTSTATLATVTGPSSSSVGSAGAAQLTSIAVPTALLASAGQLQSVAGGSNSSAAATPSSLTGTNVSQPAPPIERLSRPMAFDKMESLVREMQDSENGVPVRSQKLFLTSIPSAFMGMFADDEERHRSKVFNLCFLCIFSAGYDLIEWLMERLSIEESEALNISNQLCQHGYFFPVSDSKTLMVKDDSSLYRFQTPYYWPWQQKAPDQIEYAIYLAKRSLRNKQRHGLEDYETEALASLHKNLKGKWDFILMQAEEQVRLAKDRKKGDKIVGDSQERAYWRVHRPPPGQFTPLEPCPIPSRDRQGKPRKRTVEDWQREVDILKASLGRNRVKMSQACESLVVYYETFSEYDPMMQPPLPSNPWVTEDVSFWQLNNPVVEIPTEKRVKRWGISIEEVVSDPTGLQEFTHYLKKEYSHENIRFWMAVNDLRRSSHSQISRKVKEIYEEFLEPGAPCEINIDGKTMEKVQQGLKNPSRFAFDAAAEHIYMLLLKKDCYPRFVRSEHYKSLMVNAIQPSLKKRFFGFGGGAKKKGSTSTAPNPSMLTQPSSGQSGSGNVNSLSKRRGSDRSLSGSAHELAISGVKDCSKVPHSHSQSNLSDIPYSVSIYRGDMPSGVYEGVSASSSSTPVRGNMNKNLGTTLEVTLEGSVSGSCAVCPWDTPVIEKPASDSSVSVSVCPWDSADAKLPPKADNSKLKQYSDLPHSTTEISEVSERMKRSCGLRQNTLDGDFHSTKRLAPVVTEQRRASMTMAPRLSDLQFCMRANSTGSGATPPDSTACLANLQQQPQQQYLQHQSSIRISQGSLSTSFEEKEEGSGTSLCHIPESVPVPAISKETVAPAADGTTHRERLQDRHRQRSGEEGGEGGSRSEGSDVGATRARDGAIQQPSPGTVCSTGTIYAAPADTAGTAAAQHTVVAVDKVQQKTYGTGSVPATTKAVCHTPTTTTICTSSAGIGGGGGGSSRETIGANSQRPTNVDTAPESTTSTPRISVIYANTPEEEEEEEEEVLEENAHEAEGMNRVGKEEQEGEGKAIGKQQVVDLYRMQSLDSSASRGTDRHTSVAADGVSRPEQHQTAGMSSTAASVATQTIDVLQGDAGQDMSPLTEVEDGFYAETLRQQPHGPGGLDTSEYDIIMEGGDSGLLPGCVAPAPTPAPSIAPLAESWTHRTTRRTWTSPQQQQQEQPRQSTDPPEPPSGTSGTATVVIVDDLSKRRKRKERRDRGQEPDTIRAQKSEEENSERKGDAVCPWDDEGESAADDAPYVKTYSTLGYL</sequence>
<dbReference type="VEuPathDB" id="VectorBase:ASTEI01094"/>
<feature type="compositionally biased region" description="Polar residues" evidence="1">
    <location>
        <begin position="854"/>
        <end position="866"/>
    </location>
</feature>
<feature type="compositionally biased region" description="Low complexity" evidence="1">
    <location>
        <begin position="608"/>
        <end position="620"/>
    </location>
</feature>
<dbReference type="SUPFAM" id="SSF46785">
    <property type="entry name" value="Winged helix' DNA-binding domain"/>
    <property type="match status" value="1"/>
</dbReference>
<dbReference type="SUPFAM" id="SSF48097">
    <property type="entry name" value="Regulator of G-protein signaling, RGS"/>
    <property type="match status" value="1"/>
</dbReference>
<feature type="region of interest" description="Disordered" evidence="1">
    <location>
        <begin position="1"/>
        <end position="23"/>
    </location>
</feature>
<feature type="region of interest" description="Disordered" evidence="1">
    <location>
        <begin position="1010"/>
        <end position="1043"/>
    </location>
</feature>
<dbReference type="SMART" id="SM00224">
    <property type="entry name" value="GGL"/>
    <property type="match status" value="1"/>
</dbReference>
<feature type="region of interest" description="Disordered" evidence="1">
    <location>
        <begin position="848"/>
        <end position="951"/>
    </location>
</feature>
<dbReference type="PROSITE" id="PS50058">
    <property type="entry name" value="G_PROTEIN_GAMMA"/>
    <property type="match status" value="1"/>
</dbReference>
<dbReference type="FunFam" id="1.10.167.10:FF:000001">
    <property type="entry name" value="Putative regulator of g-protein signaling 12"/>
    <property type="match status" value="1"/>
</dbReference>
<dbReference type="InterPro" id="IPR036284">
    <property type="entry name" value="GGL_sf"/>
</dbReference>
<dbReference type="EnsemblMetazoa" id="ASTEI01094-RA">
    <property type="protein sequence ID" value="ASTEI01094-PA"/>
    <property type="gene ID" value="ASTEI01094"/>
</dbReference>
<dbReference type="Pfam" id="PF18148">
    <property type="entry name" value="RGS_DHEX"/>
    <property type="match status" value="1"/>
</dbReference>
<dbReference type="InterPro" id="IPR040759">
    <property type="entry name" value="RGS_DHEX"/>
</dbReference>
<dbReference type="GO" id="GO:0005096">
    <property type="term" value="F:GTPase activator activity"/>
    <property type="evidence" value="ECO:0007669"/>
    <property type="project" value="TreeGrafter"/>
</dbReference>
<evidence type="ECO:0000313" key="3">
    <source>
        <dbReference type="Proteomes" id="UP000076408"/>
    </source>
</evidence>
<dbReference type="VEuPathDB" id="VectorBase:ASTE005140"/>
<feature type="compositionally biased region" description="Low complexity" evidence="1">
    <location>
        <begin position="109"/>
        <end position="126"/>
    </location>
</feature>
<dbReference type="SMART" id="SM01224">
    <property type="entry name" value="G_gamma"/>
    <property type="match status" value="1"/>
</dbReference>
<feature type="region of interest" description="Disordered" evidence="1">
    <location>
        <begin position="589"/>
        <end position="633"/>
    </location>
</feature>
<feature type="compositionally biased region" description="Basic and acidic residues" evidence="1">
    <location>
        <begin position="362"/>
        <end position="374"/>
    </location>
</feature>
<dbReference type="InterPro" id="IPR016137">
    <property type="entry name" value="RGS"/>
</dbReference>
<dbReference type="Pfam" id="PF00631">
    <property type="entry name" value="G-gamma"/>
    <property type="match status" value="1"/>
</dbReference>
<dbReference type="InterPro" id="IPR000591">
    <property type="entry name" value="DEP_dom"/>
</dbReference>
<feature type="compositionally biased region" description="Polar residues" evidence="1">
    <location>
        <begin position="594"/>
        <end position="607"/>
    </location>
</feature>
<dbReference type="InterPro" id="IPR036388">
    <property type="entry name" value="WH-like_DNA-bd_sf"/>
</dbReference>
<dbReference type="PROSITE" id="PS50186">
    <property type="entry name" value="DEP"/>
    <property type="match status" value="1"/>
</dbReference>